<evidence type="ECO:0000259" key="3">
    <source>
        <dbReference type="Pfam" id="PF25137"/>
    </source>
</evidence>
<dbReference type="PANTHER" id="PTHR11496">
    <property type="entry name" value="ALCOHOL DEHYDROGENASE"/>
    <property type="match status" value="1"/>
</dbReference>
<dbReference type="InterPro" id="IPR056798">
    <property type="entry name" value="ADH_Fe_C"/>
</dbReference>
<dbReference type="Gene3D" id="1.20.1090.10">
    <property type="entry name" value="Dehydroquinate synthase-like - alpha domain"/>
    <property type="match status" value="1"/>
</dbReference>
<comment type="caution">
    <text evidence="4">The sequence shown here is derived from an EMBL/GenBank/DDBJ whole genome shotgun (WGS) entry which is preliminary data.</text>
</comment>
<name>A0A841SR04_9BACL</name>
<dbReference type="GO" id="GO:0046872">
    <property type="term" value="F:metal ion binding"/>
    <property type="evidence" value="ECO:0007669"/>
    <property type="project" value="InterPro"/>
</dbReference>
<organism evidence="4 5">
    <name type="scientific">Cohnella thailandensis</name>
    <dbReference type="NCBI Taxonomy" id="557557"/>
    <lineage>
        <taxon>Bacteria</taxon>
        <taxon>Bacillati</taxon>
        <taxon>Bacillota</taxon>
        <taxon>Bacilli</taxon>
        <taxon>Bacillales</taxon>
        <taxon>Paenibacillaceae</taxon>
        <taxon>Cohnella</taxon>
    </lineage>
</organism>
<dbReference type="PROSITE" id="PS00913">
    <property type="entry name" value="ADH_IRON_1"/>
    <property type="match status" value="1"/>
</dbReference>
<accession>A0A841SR04</accession>
<dbReference type="FunFam" id="3.40.50.1970:FF:000003">
    <property type="entry name" value="Alcohol dehydrogenase, iron-containing"/>
    <property type="match status" value="1"/>
</dbReference>
<dbReference type="EMBL" id="JACJVQ010000001">
    <property type="protein sequence ID" value="MBB6632578.1"/>
    <property type="molecule type" value="Genomic_DNA"/>
</dbReference>
<gene>
    <name evidence="4" type="ORF">H7B67_00380</name>
</gene>
<evidence type="ECO:0000313" key="4">
    <source>
        <dbReference type="EMBL" id="MBB6632578.1"/>
    </source>
</evidence>
<evidence type="ECO:0000259" key="2">
    <source>
        <dbReference type="Pfam" id="PF00465"/>
    </source>
</evidence>
<dbReference type="InterPro" id="IPR001670">
    <property type="entry name" value="ADH_Fe/GldA"/>
</dbReference>
<evidence type="ECO:0000256" key="1">
    <source>
        <dbReference type="ARBA" id="ARBA00023002"/>
    </source>
</evidence>
<dbReference type="Pfam" id="PF25137">
    <property type="entry name" value="ADH_Fe_C"/>
    <property type="match status" value="1"/>
</dbReference>
<dbReference type="SUPFAM" id="SSF56796">
    <property type="entry name" value="Dehydroquinate synthase-like"/>
    <property type="match status" value="1"/>
</dbReference>
<proteinExistence type="predicted"/>
<dbReference type="InterPro" id="IPR018211">
    <property type="entry name" value="ADH_Fe_CS"/>
</dbReference>
<dbReference type="Pfam" id="PF00465">
    <property type="entry name" value="Fe-ADH"/>
    <property type="match status" value="1"/>
</dbReference>
<dbReference type="AlphaFoldDB" id="A0A841SR04"/>
<dbReference type="Proteomes" id="UP000535838">
    <property type="component" value="Unassembled WGS sequence"/>
</dbReference>
<feature type="domain" description="Alcohol dehydrogenase iron-type/glycerol dehydrogenase GldA" evidence="2">
    <location>
        <begin position="10"/>
        <end position="177"/>
    </location>
</feature>
<feature type="domain" description="Fe-containing alcohol dehydrogenase-like C-terminal" evidence="3">
    <location>
        <begin position="188"/>
        <end position="350"/>
    </location>
</feature>
<keyword evidence="5" id="KW-1185">Reference proteome</keyword>
<dbReference type="InterPro" id="IPR039697">
    <property type="entry name" value="Alcohol_dehydrogenase_Fe"/>
</dbReference>
<sequence>MGGSRLYVNTEIIFGEKSIRHLKRIIPENKKVLILTGKQSAIRFGHLTKILKELEAHRIKCFVFNNISPNPKVSEIDTAVRVAKENEVEILIGLGGGSVLDAAKATAAMYYVNGFTEEVLNGAKDLTQRRLGLIQIPTTAGTGSELSMGAIVTDEKSGVKDGLRGEVLLADIAIVDPELTYTAPLQLTIETGFDIMTHAIETFLSRKSSQLTKFQSIQACKKVFHYLPLLAIDLSNQAARRELSYASLIMGINLANSSTCLPHRLQYPIGALTDTSHPRGLAALYPAWLELYLYYDRAGLRELALQLNFDDDDTLAEEQLYKYIIQFMSDLRLDLRLKDLGIYEKDIPVMLGKLRGSLTNDPIGGIKDIAELIYRKSL</sequence>
<dbReference type="Gene3D" id="3.40.50.1970">
    <property type="match status" value="1"/>
</dbReference>
<keyword evidence="1" id="KW-0560">Oxidoreductase</keyword>
<dbReference type="RefSeq" id="WP_185117820.1">
    <property type="nucleotide sequence ID" value="NZ_JACJVQ010000001.1"/>
</dbReference>
<dbReference type="PANTHER" id="PTHR11496:SF83">
    <property type="entry name" value="HYDROXYACID-OXOACID TRANSHYDROGENASE, MITOCHONDRIAL"/>
    <property type="match status" value="1"/>
</dbReference>
<dbReference type="GO" id="GO:0004022">
    <property type="term" value="F:alcohol dehydrogenase (NAD+) activity"/>
    <property type="evidence" value="ECO:0007669"/>
    <property type="project" value="TreeGrafter"/>
</dbReference>
<protein>
    <submittedName>
        <fullName evidence="4">Iron-containing alcohol dehydrogenase</fullName>
    </submittedName>
</protein>
<reference evidence="4 5" key="1">
    <citation type="submission" date="2020-08" db="EMBL/GenBank/DDBJ databases">
        <title>Cohnella phylogeny.</title>
        <authorList>
            <person name="Dunlap C."/>
        </authorList>
    </citation>
    <scope>NUCLEOTIDE SEQUENCE [LARGE SCALE GENOMIC DNA]</scope>
    <source>
        <strain evidence="4 5">DSM 25241</strain>
    </source>
</reference>
<evidence type="ECO:0000313" key="5">
    <source>
        <dbReference type="Proteomes" id="UP000535838"/>
    </source>
</evidence>